<sequence length="85" mass="9317">MSSIHNRSIGESAGAVPFTDAADMSQKLAVQCVGNGIVPRVLSFYRIRAGPGDSSVFRHCRQAWTGNDLRSMPFSGRMMSNDVRR</sequence>
<proteinExistence type="predicted"/>
<organism evidence="1">
    <name type="scientific">uncultured Thermomicrobiales bacterium</name>
    <dbReference type="NCBI Taxonomy" id="1645740"/>
    <lineage>
        <taxon>Bacteria</taxon>
        <taxon>Pseudomonadati</taxon>
        <taxon>Thermomicrobiota</taxon>
        <taxon>Thermomicrobia</taxon>
        <taxon>Thermomicrobiales</taxon>
        <taxon>environmental samples</taxon>
    </lineage>
</organism>
<dbReference type="EMBL" id="CADCWJ010000344">
    <property type="protein sequence ID" value="CAA9560523.1"/>
    <property type="molecule type" value="Genomic_DNA"/>
</dbReference>
<protein>
    <submittedName>
        <fullName evidence="1">Uncharacterized protein</fullName>
    </submittedName>
</protein>
<evidence type="ECO:0000313" key="1">
    <source>
        <dbReference type="EMBL" id="CAA9560523.1"/>
    </source>
</evidence>
<dbReference type="AlphaFoldDB" id="A0A6J4UUU9"/>
<reference evidence="1" key="1">
    <citation type="submission" date="2020-02" db="EMBL/GenBank/DDBJ databases">
        <authorList>
            <person name="Meier V. D."/>
        </authorList>
    </citation>
    <scope>NUCLEOTIDE SEQUENCE</scope>
    <source>
        <strain evidence="1">AVDCRST_MAG87</strain>
    </source>
</reference>
<gene>
    <name evidence="1" type="ORF">AVDCRST_MAG87-1545</name>
</gene>
<accession>A0A6J4UUU9</accession>
<name>A0A6J4UUU9_9BACT</name>